<organism evidence="1 2">
    <name type="scientific">Melastoma candidum</name>
    <dbReference type="NCBI Taxonomy" id="119954"/>
    <lineage>
        <taxon>Eukaryota</taxon>
        <taxon>Viridiplantae</taxon>
        <taxon>Streptophyta</taxon>
        <taxon>Embryophyta</taxon>
        <taxon>Tracheophyta</taxon>
        <taxon>Spermatophyta</taxon>
        <taxon>Magnoliopsida</taxon>
        <taxon>eudicotyledons</taxon>
        <taxon>Gunneridae</taxon>
        <taxon>Pentapetalae</taxon>
        <taxon>rosids</taxon>
        <taxon>malvids</taxon>
        <taxon>Myrtales</taxon>
        <taxon>Melastomataceae</taxon>
        <taxon>Melastomatoideae</taxon>
        <taxon>Melastomateae</taxon>
        <taxon>Melastoma</taxon>
    </lineage>
</organism>
<name>A0ACB9LMD6_9MYRT</name>
<evidence type="ECO:0000313" key="1">
    <source>
        <dbReference type="EMBL" id="KAI4312525.1"/>
    </source>
</evidence>
<dbReference type="EMBL" id="CM042890">
    <property type="protein sequence ID" value="KAI4312525.1"/>
    <property type="molecule type" value="Genomic_DNA"/>
</dbReference>
<sequence>MEVLIESRKMVGPRAIMPGHLRRYSISSIDQLQATGYVRLLLIYHPVNASAFDCGSVRLLEESLAEALTIYYPLAGRYVEDGCYIDCGGQGVELVEAKVNGHLDRLTSLGQVPDADLLDQLSTFPDSVVESPLFVIQVNKFEGGGLALGLRFTHRVADFHTIITFVNAWAMICRGCNPGEVVTPNFDVSCIFPPKNSVINYPFLRKPGSDKLVMHRFTVSGETLAQLAIETTSDEPDMKFKGYGRPSRMEMAFALLCKALVKIDRDKNPCARPIAIGFSMNLRGRTRVAIPDAGFGNIFTLTLDFPSSTGDEEWNLHGYIKMVREILRKTKARYGAVGTADELWSMVEEDAKRRVRILASGKYCLVSCTSWCRFPVYGIDFGWGGPELVVCCRTPFRTNVLMDRKGDGGIDAWVVLDEEEMAKFKGDEDIIKHCVF</sequence>
<dbReference type="Proteomes" id="UP001057402">
    <property type="component" value="Chromosome 11"/>
</dbReference>
<proteinExistence type="predicted"/>
<keyword evidence="2" id="KW-1185">Reference proteome</keyword>
<gene>
    <name evidence="1" type="ORF">MLD38_037331</name>
</gene>
<protein>
    <submittedName>
        <fullName evidence="1">Uncharacterized protein</fullName>
    </submittedName>
</protein>
<comment type="caution">
    <text evidence="1">The sequence shown here is derived from an EMBL/GenBank/DDBJ whole genome shotgun (WGS) entry which is preliminary data.</text>
</comment>
<evidence type="ECO:0000313" key="2">
    <source>
        <dbReference type="Proteomes" id="UP001057402"/>
    </source>
</evidence>
<reference evidence="2" key="1">
    <citation type="journal article" date="2023" name="Front. Plant Sci.">
        <title>Chromosomal-level genome assembly of Melastoma candidum provides insights into trichome evolution.</title>
        <authorList>
            <person name="Zhong Y."/>
            <person name="Wu W."/>
            <person name="Sun C."/>
            <person name="Zou P."/>
            <person name="Liu Y."/>
            <person name="Dai S."/>
            <person name="Zhou R."/>
        </authorList>
    </citation>
    <scope>NUCLEOTIDE SEQUENCE [LARGE SCALE GENOMIC DNA]</scope>
</reference>
<accession>A0ACB9LMD6</accession>